<evidence type="ECO:0000313" key="2">
    <source>
        <dbReference type="EMBL" id="VDM25617.1"/>
    </source>
</evidence>
<dbReference type="InterPro" id="IPR019534">
    <property type="entry name" value="DUF2452"/>
</dbReference>
<dbReference type="PANTHER" id="PTHR14553:SF1">
    <property type="entry name" value="SIMILAR TO CHROMOSOME 1 OPEN READING FRAME 50"/>
    <property type="match status" value="1"/>
</dbReference>
<gene>
    <name evidence="1" type="ORF">Tcan_09028</name>
    <name evidence="2" type="ORF">TCNE_LOCUS1172</name>
</gene>
<reference evidence="1 3" key="1">
    <citation type="submission" date="2014-11" db="EMBL/GenBank/DDBJ databases">
        <title>Genetic blueprint of the zoonotic pathogen Toxocara canis.</title>
        <authorList>
            <person name="Zhu X.-Q."/>
            <person name="Korhonen P.K."/>
            <person name="Cai H."/>
            <person name="Young N.D."/>
            <person name="Nejsum P."/>
            <person name="von Samson-Himmelstjerna G."/>
            <person name="Boag P.R."/>
            <person name="Tan P."/>
            <person name="Li Q."/>
            <person name="Min J."/>
            <person name="Yang Y."/>
            <person name="Wang X."/>
            <person name="Fang X."/>
            <person name="Hall R.S."/>
            <person name="Hofmann A."/>
            <person name="Sternberg P.W."/>
            <person name="Jex A.R."/>
            <person name="Gasser R.B."/>
        </authorList>
    </citation>
    <scope>NUCLEOTIDE SEQUENCE [LARGE SCALE GENOMIC DNA]</scope>
    <source>
        <strain evidence="1">PN_DK_2014</strain>
    </source>
</reference>
<dbReference type="OMA" id="MISPPEW"/>
<protein>
    <submittedName>
        <fullName evidence="1">Uncharacterized protein C1orf50-like protein</fullName>
    </submittedName>
</protein>
<proteinExistence type="predicted"/>
<organism evidence="1 3">
    <name type="scientific">Toxocara canis</name>
    <name type="common">Canine roundworm</name>
    <dbReference type="NCBI Taxonomy" id="6265"/>
    <lineage>
        <taxon>Eukaryota</taxon>
        <taxon>Metazoa</taxon>
        <taxon>Ecdysozoa</taxon>
        <taxon>Nematoda</taxon>
        <taxon>Chromadorea</taxon>
        <taxon>Rhabditida</taxon>
        <taxon>Spirurina</taxon>
        <taxon>Ascaridomorpha</taxon>
        <taxon>Ascaridoidea</taxon>
        <taxon>Toxocaridae</taxon>
        <taxon>Toxocara</taxon>
    </lineage>
</organism>
<sequence>MEYKFHRSSDQLIVRTPETRERVSVQLVETGNAASSKALRIRNPNDIVALAEKIQQAHEFVEGRAISRLSTIAEQMKFLHLQAERVLREAERDEDLHRVACNFQKVPGSTYYLYRKPSGNRFFSMISPPEWGDLNKNEYIGAYRLEADRSWTCEEDFEKRATEDELIRAVLSKKQQFAAIAN</sequence>
<dbReference type="Proteomes" id="UP000031036">
    <property type="component" value="Unassembled WGS sequence"/>
</dbReference>
<dbReference type="OrthoDB" id="9995764at2759"/>
<dbReference type="PANTHER" id="PTHR14553">
    <property type="entry name" value="UNCHARACTERIZED PROTEIN C1ORF50"/>
    <property type="match status" value="1"/>
</dbReference>
<dbReference type="AlphaFoldDB" id="A0A0B2VHZ6"/>
<dbReference type="EMBL" id="UYWY01000787">
    <property type="protein sequence ID" value="VDM25617.1"/>
    <property type="molecule type" value="Genomic_DNA"/>
</dbReference>
<dbReference type="Pfam" id="PF10504">
    <property type="entry name" value="DUF2452"/>
    <property type="match status" value="1"/>
</dbReference>
<accession>A0A0B2VHZ6</accession>
<keyword evidence="3" id="KW-1185">Reference proteome</keyword>
<reference evidence="2" key="2">
    <citation type="submission" date="2018-11" db="EMBL/GenBank/DDBJ databases">
        <authorList>
            <consortium name="Pathogen Informatics"/>
        </authorList>
    </citation>
    <scope>NUCLEOTIDE SEQUENCE [LARGE SCALE GENOMIC DNA]</scope>
</reference>
<name>A0A0B2VHZ6_TOXCA</name>
<dbReference type="EMBL" id="JPKZ01001580">
    <property type="protein sequence ID" value="KHN81143.1"/>
    <property type="molecule type" value="Genomic_DNA"/>
</dbReference>
<evidence type="ECO:0000313" key="1">
    <source>
        <dbReference type="EMBL" id="KHN81143.1"/>
    </source>
</evidence>
<evidence type="ECO:0000313" key="3">
    <source>
        <dbReference type="Proteomes" id="UP000031036"/>
    </source>
</evidence>